<dbReference type="InterPro" id="IPR036397">
    <property type="entry name" value="RNaseH_sf"/>
</dbReference>
<accession>A0ABP8LJM4</accession>
<dbReference type="InterPro" id="IPR048020">
    <property type="entry name" value="Transpos_IS3"/>
</dbReference>
<organism evidence="2 3">
    <name type="scientific">Pontibacter saemangeumensis</name>
    <dbReference type="NCBI Taxonomy" id="1084525"/>
    <lineage>
        <taxon>Bacteria</taxon>
        <taxon>Pseudomonadati</taxon>
        <taxon>Bacteroidota</taxon>
        <taxon>Cytophagia</taxon>
        <taxon>Cytophagales</taxon>
        <taxon>Hymenobacteraceae</taxon>
        <taxon>Pontibacter</taxon>
    </lineage>
</organism>
<reference evidence="3" key="1">
    <citation type="journal article" date="2019" name="Int. J. Syst. Evol. Microbiol.">
        <title>The Global Catalogue of Microorganisms (GCM) 10K type strain sequencing project: providing services to taxonomists for standard genome sequencing and annotation.</title>
        <authorList>
            <consortium name="The Broad Institute Genomics Platform"/>
            <consortium name="The Broad Institute Genome Sequencing Center for Infectious Disease"/>
            <person name="Wu L."/>
            <person name="Ma J."/>
        </authorList>
    </citation>
    <scope>NUCLEOTIDE SEQUENCE [LARGE SCALE GENOMIC DNA]</scope>
    <source>
        <strain evidence="3">JCM 17926</strain>
    </source>
</reference>
<evidence type="ECO:0000259" key="1">
    <source>
        <dbReference type="PROSITE" id="PS50994"/>
    </source>
</evidence>
<dbReference type="PANTHER" id="PTHR46889">
    <property type="entry name" value="TRANSPOSASE INSF FOR INSERTION SEQUENCE IS3B-RELATED"/>
    <property type="match status" value="1"/>
</dbReference>
<dbReference type="InterPro" id="IPR001584">
    <property type="entry name" value="Integrase_cat-core"/>
</dbReference>
<dbReference type="Gene3D" id="3.30.420.10">
    <property type="entry name" value="Ribonuclease H-like superfamily/Ribonuclease H"/>
    <property type="match status" value="1"/>
</dbReference>
<evidence type="ECO:0000313" key="2">
    <source>
        <dbReference type="EMBL" id="GAA4429526.1"/>
    </source>
</evidence>
<dbReference type="NCBIfam" id="NF033516">
    <property type="entry name" value="transpos_IS3"/>
    <property type="match status" value="1"/>
</dbReference>
<dbReference type="Pfam" id="PF00665">
    <property type="entry name" value="rve"/>
    <property type="match status" value="1"/>
</dbReference>
<evidence type="ECO:0000313" key="3">
    <source>
        <dbReference type="Proteomes" id="UP001500552"/>
    </source>
</evidence>
<name>A0ABP8LJM4_9BACT</name>
<dbReference type="PROSITE" id="PS50994">
    <property type="entry name" value="INTEGRASE"/>
    <property type="match status" value="1"/>
</dbReference>
<dbReference type="SUPFAM" id="SSF53098">
    <property type="entry name" value="Ribonuclease H-like"/>
    <property type="match status" value="1"/>
</dbReference>
<dbReference type="PANTHER" id="PTHR46889:SF5">
    <property type="entry name" value="INTEGRASE PROTEIN"/>
    <property type="match status" value="1"/>
</dbReference>
<keyword evidence="3" id="KW-1185">Reference proteome</keyword>
<sequence length="261" mass="29844">MLALDLVTALRREIPGLGTKKLYLLLREPLHKSGIAMGRDRLHELLRAHHLLIRHKRSVPKTTHSNHLLRKYPNLVKQLPVLETEQVWVCDMTYIYVGFDFNYLSLITDAYSKKIVGFCLHQFLSTEGCLSALEMALAKRSKQGNGLIHHSDRGVQYCSFEYVKRLKAAGIAISMTDSGEAYENQIAERVNGILKHELKLNQVFKSHMEALLAVEKGISNYNTLRPHMSCNYLTPSQAHQVEEPLVRQWKRKSSVREVDGI</sequence>
<dbReference type="Proteomes" id="UP001500552">
    <property type="component" value="Unassembled WGS sequence"/>
</dbReference>
<feature type="domain" description="Integrase catalytic" evidence="1">
    <location>
        <begin position="76"/>
        <end position="243"/>
    </location>
</feature>
<protein>
    <submittedName>
        <fullName evidence="2">IS3 family transposase</fullName>
    </submittedName>
</protein>
<dbReference type="InterPro" id="IPR050900">
    <property type="entry name" value="Transposase_IS3/IS150/IS904"/>
</dbReference>
<gene>
    <name evidence="2" type="ORF">GCM10023188_14990</name>
</gene>
<dbReference type="EMBL" id="BAABHC010000005">
    <property type="protein sequence ID" value="GAA4429526.1"/>
    <property type="molecule type" value="Genomic_DNA"/>
</dbReference>
<comment type="caution">
    <text evidence="2">The sequence shown here is derived from an EMBL/GenBank/DDBJ whole genome shotgun (WGS) entry which is preliminary data.</text>
</comment>
<proteinExistence type="predicted"/>
<dbReference type="InterPro" id="IPR012337">
    <property type="entry name" value="RNaseH-like_sf"/>
</dbReference>